<proteinExistence type="predicted"/>
<dbReference type="EMBL" id="KV417680">
    <property type="protein sequence ID" value="KZP10417.1"/>
    <property type="molecule type" value="Genomic_DNA"/>
</dbReference>
<evidence type="ECO:0000313" key="3">
    <source>
        <dbReference type="Proteomes" id="UP000076532"/>
    </source>
</evidence>
<evidence type="ECO:0000256" key="1">
    <source>
        <dbReference type="SAM" id="MobiDB-lite"/>
    </source>
</evidence>
<organism evidence="2 3">
    <name type="scientific">Athelia psychrophila</name>
    <dbReference type="NCBI Taxonomy" id="1759441"/>
    <lineage>
        <taxon>Eukaryota</taxon>
        <taxon>Fungi</taxon>
        <taxon>Dikarya</taxon>
        <taxon>Basidiomycota</taxon>
        <taxon>Agaricomycotina</taxon>
        <taxon>Agaricomycetes</taxon>
        <taxon>Agaricomycetidae</taxon>
        <taxon>Atheliales</taxon>
        <taxon>Atheliaceae</taxon>
        <taxon>Athelia</taxon>
    </lineage>
</organism>
<accession>A0A165ZBJ5</accession>
<keyword evidence="3" id="KW-1185">Reference proteome</keyword>
<gene>
    <name evidence="2" type="ORF">FIBSPDRAFT_991017</name>
</gene>
<sequence>MKKVKEKGAVRDGVDKIPKNSEKIYQYIKQTGYERMYNELGMMRADETKRRRAVGGAAGDNECKPRRDGAAGKCNWLRAGNHRSRAAGGRSQKQGGGRMAQWRVRRVKQEVGGGRKGSVQVGSGKGARAPQAKWARKRGGSKGVGKQGSLQIEAREGWPLASAKEARSAGGRKRSSTDEQAQAGTDRDQGANEAGPCWQMQQNI</sequence>
<feature type="compositionally biased region" description="Basic and acidic residues" evidence="1">
    <location>
        <begin position="61"/>
        <end position="70"/>
    </location>
</feature>
<feature type="region of interest" description="Disordered" evidence="1">
    <location>
        <begin position="51"/>
        <end position="204"/>
    </location>
</feature>
<protein>
    <submittedName>
        <fullName evidence="2">Uncharacterized protein</fullName>
    </submittedName>
</protein>
<reference evidence="2 3" key="1">
    <citation type="journal article" date="2016" name="Mol. Biol. Evol.">
        <title>Comparative Genomics of Early-Diverging Mushroom-Forming Fungi Provides Insights into the Origins of Lignocellulose Decay Capabilities.</title>
        <authorList>
            <person name="Nagy L.G."/>
            <person name="Riley R."/>
            <person name="Tritt A."/>
            <person name="Adam C."/>
            <person name="Daum C."/>
            <person name="Floudas D."/>
            <person name="Sun H."/>
            <person name="Yadav J.S."/>
            <person name="Pangilinan J."/>
            <person name="Larsson K.H."/>
            <person name="Matsuura K."/>
            <person name="Barry K."/>
            <person name="Labutti K."/>
            <person name="Kuo R."/>
            <person name="Ohm R.A."/>
            <person name="Bhattacharya S.S."/>
            <person name="Shirouzu T."/>
            <person name="Yoshinaga Y."/>
            <person name="Martin F.M."/>
            <person name="Grigoriev I.V."/>
            <person name="Hibbett D.S."/>
        </authorList>
    </citation>
    <scope>NUCLEOTIDE SEQUENCE [LARGE SCALE GENOMIC DNA]</scope>
    <source>
        <strain evidence="2 3">CBS 109695</strain>
    </source>
</reference>
<dbReference type="Proteomes" id="UP000076532">
    <property type="component" value="Unassembled WGS sequence"/>
</dbReference>
<name>A0A165ZBJ5_9AGAM</name>
<dbReference type="AlphaFoldDB" id="A0A165ZBJ5"/>
<evidence type="ECO:0000313" key="2">
    <source>
        <dbReference type="EMBL" id="KZP10417.1"/>
    </source>
</evidence>